<organism evidence="4 5">
    <name type="scientific">Ambispora leptoticha</name>
    <dbReference type="NCBI Taxonomy" id="144679"/>
    <lineage>
        <taxon>Eukaryota</taxon>
        <taxon>Fungi</taxon>
        <taxon>Fungi incertae sedis</taxon>
        <taxon>Mucoromycota</taxon>
        <taxon>Glomeromycotina</taxon>
        <taxon>Glomeromycetes</taxon>
        <taxon>Archaeosporales</taxon>
        <taxon>Ambisporaceae</taxon>
        <taxon>Ambispora</taxon>
    </lineage>
</organism>
<dbReference type="EMBL" id="CAJVPS010000017">
    <property type="protein sequence ID" value="CAG8441072.1"/>
    <property type="molecule type" value="Genomic_DNA"/>
</dbReference>
<dbReference type="GO" id="GO:0003677">
    <property type="term" value="F:DNA binding"/>
    <property type="evidence" value="ECO:0007669"/>
    <property type="project" value="UniProtKB-UniRule"/>
</dbReference>
<dbReference type="Proteomes" id="UP000789508">
    <property type="component" value="Unassembled WGS sequence"/>
</dbReference>
<keyword evidence="1" id="KW-0539">Nucleus</keyword>
<comment type="caution">
    <text evidence="4">The sequence shown here is derived from an EMBL/GenBank/DDBJ whole genome shotgun (WGS) entry which is preliminary data.</text>
</comment>
<dbReference type="Gene3D" id="1.10.30.10">
    <property type="entry name" value="High mobility group box domain"/>
    <property type="match status" value="1"/>
</dbReference>
<name>A0A9N8V8I1_9GLOM</name>
<feature type="region of interest" description="Disordered" evidence="2">
    <location>
        <begin position="1"/>
        <end position="29"/>
    </location>
</feature>
<dbReference type="GO" id="GO:0005634">
    <property type="term" value="C:nucleus"/>
    <property type="evidence" value="ECO:0007669"/>
    <property type="project" value="UniProtKB-UniRule"/>
</dbReference>
<evidence type="ECO:0000259" key="3">
    <source>
        <dbReference type="PROSITE" id="PS50118"/>
    </source>
</evidence>
<gene>
    <name evidence="4" type="ORF">ALEPTO_LOCUS311</name>
</gene>
<feature type="domain" description="HMG box" evidence="3">
    <location>
        <begin position="78"/>
        <end position="146"/>
    </location>
</feature>
<evidence type="ECO:0000313" key="5">
    <source>
        <dbReference type="Proteomes" id="UP000789508"/>
    </source>
</evidence>
<dbReference type="InterPro" id="IPR036910">
    <property type="entry name" value="HMG_box_dom_sf"/>
</dbReference>
<evidence type="ECO:0000256" key="1">
    <source>
        <dbReference type="PROSITE-ProRule" id="PRU00267"/>
    </source>
</evidence>
<keyword evidence="1" id="KW-0238">DNA-binding</keyword>
<evidence type="ECO:0000313" key="4">
    <source>
        <dbReference type="EMBL" id="CAG8441072.1"/>
    </source>
</evidence>
<reference evidence="4" key="1">
    <citation type="submission" date="2021-06" db="EMBL/GenBank/DDBJ databases">
        <authorList>
            <person name="Kallberg Y."/>
            <person name="Tangrot J."/>
            <person name="Rosling A."/>
        </authorList>
    </citation>
    <scope>NUCLEOTIDE SEQUENCE</scope>
    <source>
        <strain evidence="4">FL130A</strain>
    </source>
</reference>
<accession>A0A9N8V8I1</accession>
<feature type="DNA-binding region" description="HMG box" evidence="1">
    <location>
        <begin position="78"/>
        <end position="146"/>
    </location>
</feature>
<sequence length="301" mass="34095">MTRGNLVSSNSNNGVSPLHRLSTSTNNNITRRRANVQRKRSNNVIPQDFDISVVYKPRFNLQTLICTTAKKQRSSDKPPRPPNSFFLLKNCLLLELWSKEIKPTMPSVCVLAKRVWQEAPPEVKELYDQLSTEALKLHHSEYPGYKYQPRRPEVSRSTSFPMGNSMGMMTTFSINTPLSTSDLTATTNNEETSQIGSDTESCNHSDVALSPLTYQNVTFSPEQNTAMEIPNLNHPQVQDDFLFPVISPQRPIFNVFANADMFNDDSFLNAGPGYSFSDSDNFDPADIFMNSFLAYRFIPFR</sequence>
<keyword evidence="5" id="KW-1185">Reference proteome</keyword>
<dbReference type="PROSITE" id="PS50118">
    <property type="entry name" value="HMG_BOX_2"/>
    <property type="match status" value="1"/>
</dbReference>
<protein>
    <submittedName>
        <fullName evidence="4">12656_t:CDS:1</fullName>
    </submittedName>
</protein>
<dbReference type="OrthoDB" id="6247875at2759"/>
<proteinExistence type="predicted"/>
<feature type="compositionally biased region" description="Low complexity" evidence="2">
    <location>
        <begin position="1"/>
        <end position="16"/>
    </location>
</feature>
<dbReference type="SUPFAM" id="SSF47095">
    <property type="entry name" value="HMG-box"/>
    <property type="match status" value="1"/>
</dbReference>
<evidence type="ECO:0000256" key="2">
    <source>
        <dbReference type="SAM" id="MobiDB-lite"/>
    </source>
</evidence>
<dbReference type="AlphaFoldDB" id="A0A9N8V8I1"/>
<dbReference type="InterPro" id="IPR009071">
    <property type="entry name" value="HMG_box_dom"/>
</dbReference>